<comment type="subunit">
    <text evidence="4 8">The glycine cleavage system is composed of four proteins: P, T, L and H.</text>
</comment>
<dbReference type="NCBIfam" id="TIGR00461">
    <property type="entry name" value="gcvP"/>
    <property type="match status" value="1"/>
</dbReference>
<organism evidence="12 13">
    <name type="scientific">Tistlia consotensis USBA 355</name>
    <dbReference type="NCBI Taxonomy" id="560819"/>
    <lineage>
        <taxon>Bacteria</taxon>
        <taxon>Pseudomonadati</taxon>
        <taxon>Pseudomonadota</taxon>
        <taxon>Alphaproteobacteria</taxon>
        <taxon>Rhodospirillales</taxon>
        <taxon>Rhodovibrionaceae</taxon>
        <taxon>Tistlia</taxon>
    </lineage>
</organism>
<evidence type="ECO:0000256" key="6">
    <source>
        <dbReference type="ARBA" id="ARBA00023002"/>
    </source>
</evidence>
<dbReference type="CDD" id="cd00613">
    <property type="entry name" value="GDC-P"/>
    <property type="match status" value="2"/>
</dbReference>
<dbReference type="NCBIfam" id="NF003346">
    <property type="entry name" value="PRK04366.1"/>
    <property type="match status" value="1"/>
</dbReference>
<proteinExistence type="inferred from homology"/>
<reference evidence="12 13" key="1">
    <citation type="submission" date="2017-04" db="EMBL/GenBank/DDBJ databases">
        <authorList>
            <person name="Afonso C.L."/>
            <person name="Miller P.J."/>
            <person name="Scott M.A."/>
            <person name="Spackman E."/>
            <person name="Goraichik I."/>
            <person name="Dimitrov K.M."/>
            <person name="Suarez D.L."/>
            <person name="Swayne D.E."/>
        </authorList>
    </citation>
    <scope>NUCLEOTIDE SEQUENCE [LARGE SCALE GENOMIC DNA]</scope>
    <source>
        <strain evidence="12 13">USBA 355</strain>
    </source>
</reference>
<dbReference type="FunFam" id="3.90.1150.10:FF:000007">
    <property type="entry name" value="Glycine dehydrogenase (decarboxylating), mitochondrial"/>
    <property type="match status" value="1"/>
</dbReference>
<evidence type="ECO:0000256" key="8">
    <source>
        <dbReference type="HAMAP-Rule" id="MF_00711"/>
    </source>
</evidence>
<dbReference type="PANTHER" id="PTHR11773">
    <property type="entry name" value="GLYCINE DEHYDROGENASE, DECARBOXYLATING"/>
    <property type="match status" value="1"/>
</dbReference>
<keyword evidence="6 8" id="KW-0560">Oxidoreductase</keyword>
<accession>A0A1Y6BBA2</accession>
<evidence type="ECO:0000256" key="2">
    <source>
        <dbReference type="ARBA" id="ARBA00003788"/>
    </source>
</evidence>
<dbReference type="Pfam" id="PF21478">
    <property type="entry name" value="GcvP2_C"/>
    <property type="match status" value="1"/>
</dbReference>
<evidence type="ECO:0000313" key="13">
    <source>
        <dbReference type="Proteomes" id="UP000192917"/>
    </source>
</evidence>
<dbReference type="InterPro" id="IPR049316">
    <property type="entry name" value="GDC-P_C"/>
</dbReference>
<evidence type="ECO:0000259" key="11">
    <source>
        <dbReference type="Pfam" id="PF21478"/>
    </source>
</evidence>
<dbReference type="STRING" id="560819.SAMN05428998_101681"/>
<dbReference type="FunFam" id="3.40.640.10:FF:000007">
    <property type="entry name" value="glycine dehydrogenase (Decarboxylating), mitochondrial"/>
    <property type="match status" value="1"/>
</dbReference>
<dbReference type="Proteomes" id="UP000192917">
    <property type="component" value="Unassembled WGS sequence"/>
</dbReference>
<dbReference type="Pfam" id="PF02347">
    <property type="entry name" value="GDC-P"/>
    <property type="match status" value="2"/>
</dbReference>
<dbReference type="GO" id="GO:0019464">
    <property type="term" value="P:glycine decarboxylation via glycine cleavage system"/>
    <property type="evidence" value="ECO:0007669"/>
    <property type="project" value="UniProtKB-UniRule"/>
</dbReference>
<dbReference type="FunFam" id="3.40.640.10:FF:000005">
    <property type="entry name" value="Glycine dehydrogenase (decarboxylating), mitochondrial"/>
    <property type="match status" value="1"/>
</dbReference>
<dbReference type="InterPro" id="IPR003437">
    <property type="entry name" value="GcvP"/>
</dbReference>
<evidence type="ECO:0000256" key="9">
    <source>
        <dbReference type="PIRSR" id="PIRSR603437-50"/>
    </source>
</evidence>
<dbReference type="HAMAP" id="MF_00711">
    <property type="entry name" value="GcvP"/>
    <property type="match status" value="1"/>
</dbReference>
<comment type="catalytic activity">
    <reaction evidence="7 8">
        <text>N(6)-[(R)-lipoyl]-L-lysyl-[glycine-cleavage complex H protein] + glycine + H(+) = N(6)-[(R)-S(8)-aminomethyldihydrolipoyl]-L-lysyl-[glycine-cleavage complex H protein] + CO2</text>
        <dbReference type="Rhea" id="RHEA:24304"/>
        <dbReference type="Rhea" id="RHEA-COMP:10494"/>
        <dbReference type="Rhea" id="RHEA-COMP:10495"/>
        <dbReference type="ChEBI" id="CHEBI:15378"/>
        <dbReference type="ChEBI" id="CHEBI:16526"/>
        <dbReference type="ChEBI" id="CHEBI:57305"/>
        <dbReference type="ChEBI" id="CHEBI:83099"/>
        <dbReference type="ChEBI" id="CHEBI:83143"/>
        <dbReference type="EC" id="1.4.4.2"/>
    </reaction>
</comment>
<evidence type="ECO:0000256" key="7">
    <source>
        <dbReference type="ARBA" id="ARBA00049026"/>
    </source>
</evidence>
<comment type="function">
    <text evidence="2 8">The glycine cleavage system catalyzes the degradation of glycine. The P protein binds the alpha-amino group of glycine through its pyridoxal phosphate cofactor; CO(2) is released and the remaining methylamine moiety is then transferred to the lipoamide cofactor of the H protein.</text>
</comment>
<dbReference type="PANTHER" id="PTHR11773:SF1">
    <property type="entry name" value="GLYCINE DEHYDROGENASE (DECARBOXYLATING), MITOCHONDRIAL"/>
    <property type="match status" value="1"/>
</dbReference>
<evidence type="ECO:0000256" key="3">
    <source>
        <dbReference type="ARBA" id="ARBA00010756"/>
    </source>
</evidence>
<comment type="similarity">
    <text evidence="3 8">Belongs to the GcvP family.</text>
</comment>
<name>A0A1Y6BBA2_9PROT</name>
<dbReference type="EMBL" id="FWZX01000001">
    <property type="protein sequence ID" value="SME94449.1"/>
    <property type="molecule type" value="Genomic_DNA"/>
</dbReference>
<dbReference type="SUPFAM" id="SSF53383">
    <property type="entry name" value="PLP-dependent transferases"/>
    <property type="match status" value="2"/>
</dbReference>
<sequence length="971" mass="104683">MTAARQSLTELEAKTDFRRRHIGPGDNEIAAMLKEIGLGSLEELTDRAVPRSIRSDRLPDLPPPLTEAEALARLAELAALNKQAVSLIGLGYHDCHTPPVIQRNLLENPGWYTAYTPYQAEIAQGRLEALVTFQQMVVDLTGLELANASLLDEGTAAAEAMTLMHRQSKSGSMRCFVADDCHPQTLAVLKTRAEPLGIELVIGDPTADLVAGGLPEGEIFGAILQYPNTYGQVRDDAELVEALHERGVLVTVATDLLALTLLSPPGAWGADIAVGSAQRLGVPLGYGGPHAAFMATRDAFKRSIPGRIVGVSVDSHGKPAYRLALQTREQHIRRDKATSNICTAQVLLAVIAGFYAAWHGPEGLTRIARRTHRLTAILAEGLRRLGFRIETTAFFDTIVVEADAAVHQRARSAGINLRIVDSNRVGIALDETTTRETVEKLWQAFAQRALDMTVESLDAGVDDALPAALLRRDAFLTHPVFHAYRSETEMLRYLKRLQERDIALDRAMIPLGSCTMKLNAAAEMMAITWPGFAKIHPFAPADQAEGYRELIDDLEAKLSALTGFAAVSLQPNAGSQGEYAGLLTIRAWHHSRGDGGRDVCLIPASAHGTNPASAVMAGLKVVVVGCDDQGNVDLDDLKAKAGEHKDRLAALMVTYPSTHGVFEEGIREICRIVHEAGGQVYMDGANLNALLGLCLPGEFGPDVAHMNLHKTFCIPHGGGGPGVGPIGVAEHLAPFLPGHPLPGQVEGDTLGTRRSLGPVSAAPYGSAGILPISWAYIAMMGAEGLKRATQVAILNANYLARRLESHYPVLYKGRNGLVAHECILDTRGLKDSAGISVDDIAKRLMDHGFHAPTMSWPVAGTLMVEPTESEAKAELDRFVAAMVEIRQEADKVEKGVWPKDDNPLVNAPHTAESVLADDWSHPYSRAEAAYPAGSHREAKYWPPVGRVDNVYGDRHLVCTCPSPEAYQDAAE</sequence>
<evidence type="ECO:0000313" key="12">
    <source>
        <dbReference type="EMBL" id="SME94449.1"/>
    </source>
</evidence>
<dbReference type="InterPro" id="IPR020581">
    <property type="entry name" value="GDC_P"/>
</dbReference>
<dbReference type="GO" id="GO:0016594">
    <property type="term" value="F:glycine binding"/>
    <property type="evidence" value="ECO:0007669"/>
    <property type="project" value="TreeGrafter"/>
</dbReference>
<evidence type="ECO:0000259" key="10">
    <source>
        <dbReference type="Pfam" id="PF02347"/>
    </source>
</evidence>
<dbReference type="InterPro" id="IPR015421">
    <property type="entry name" value="PyrdxlP-dep_Trfase_major"/>
</dbReference>
<dbReference type="GO" id="GO:0005829">
    <property type="term" value="C:cytosol"/>
    <property type="evidence" value="ECO:0007669"/>
    <property type="project" value="TreeGrafter"/>
</dbReference>
<feature type="domain" description="Glycine dehydrogenase C-terminal" evidence="11">
    <location>
        <begin position="788"/>
        <end position="909"/>
    </location>
</feature>
<dbReference type="GO" id="GO:0004375">
    <property type="term" value="F:glycine dehydrogenase (decarboxylating) activity"/>
    <property type="evidence" value="ECO:0007669"/>
    <property type="project" value="UniProtKB-EC"/>
</dbReference>
<protein>
    <recommendedName>
        <fullName evidence="8">Glycine dehydrogenase (decarboxylating)</fullName>
        <ecNumber evidence="8">1.4.4.2</ecNumber>
    </recommendedName>
    <alternativeName>
        <fullName evidence="8">Glycine cleavage system P-protein</fullName>
    </alternativeName>
    <alternativeName>
        <fullName evidence="8">Glycine decarboxylase</fullName>
    </alternativeName>
    <alternativeName>
        <fullName evidence="8">Glycine dehydrogenase (aminomethyl-transferring)</fullName>
    </alternativeName>
</protein>
<dbReference type="RefSeq" id="WP_085120996.1">
    <property type="nucleotide sequence ID" value="NZ_FWZX01000001.1"/>
</dbReference>
<dbReference type="GO" id="GO:0005960">
    <property type="term" value="C:glycine cleavage complex"/>
    <property type="evidence" value="ECO:0007669"/>
    <property type="project" value="TreeGrafter"/>
</dbReference>
<evidence type="ECO:0000256" key="4">
    <source>
        <dbReference type="ARBA" id="ARBA00011690"/>
    </source>
</evidence>
<gene>
    <name evidence="8" type="primary">gcvP</name>
    <name evidence="12" type="ORF">SAMN05428998_101681</name>
</gene>
<dbReference type="EC" id="1.4.4.2" evidence="8"/>
<dbReference type="AlphaFoldDB" id="A0A1Y6BBA2"/>
<comment type="cofactor">
    <cofactor evidence="1 8 9">
        <name>pyridoxal 5'-phosphate</name>
        <dbReference type="ChEBI" id="CHEBI:597326"/>
    </cofactor>
</comment>
<dbReference type="InterPro" id="IPR049315">
    <property type="entry name" value="GDC-P_N"/>
</dbReference>
<evidence type="ECO:0000256" key="1">
    <source>
        <dbReference type="ARBA" id="ARBA00001933"/>
    </source>
</evidence>
<dbReference type="Gene3D" id="3.90.1150.10">
    <property type="entry name" value="Aspartate Aminotransferase, domain 1"/>
    <property type="match status" value="2"/>
</dbReference>
<keyword evidence="5 8" id="KW-0663">Pyridoxal phosphate</keyword>
<feature type="modified residue" description="N6-(pyridoxal phosphate)lysine" evidence="8 9">
    <location>
        <position position="710"/>
    </location>
</feature>
<feature type="domain" description="Glycine cleavage system P-protein N-terminal" evidence="10">
    <location>
        <begin position="452"/>
        <end position="739"/>
    </location>
</feature>
<feature type="domain" description="Glycine cleavage system P-protein N-terminal" evidence="10">
    <location>
        <begin position="19"/>
        <end position="445"/>
    </location>
</feature>
<evidence type="ECO:0000256" key="5">
    <source>
        <dbReference type="ARBA" id="ARBA00022898"/>
    </source>
</evidence>
<dbReference type="InterPro" id="IPR015424">
    <property type="entry name" value="PyrdxlP-dep_Trfase"/>
</dbReference>
<dbReference type="Gene3D" id="3.40.640.10">
    <property type="entry name" value="Type I PLP-dependent aspartate aminotransferase-like (Major domain)"/>
    <property type="match status" value="2"/>
</dbReference>
<keyword evidence="13" id="KW-1185">Reference proteome</keyword>
<dbReference type="GO" id="GO:0030170">
    <property type="term" value="F:pyridoxal phosphate binding"/>
    <property type="evidence" value="ECO:0007669"/>
    <property type="project" value="TreeGrafter"/>
</dbReference>
<dbReference type="InterPro" id="IPR015422">
    <property type="entry name" value="PyrdxlP-dep_Trfase_small"/>
</dbReference>